<organism evidence="4">
    <name type="scientific">Clostridium innocuum</name>
    <dbReference type="NCBI Taxonomy" id="1522"/>
    <lineage>
        <taxon>Bacteria</taxon>
        <taxon>Bacillati</taxon>
        <taxon>Bacillota</taxon>
        <taxon>Clostridia</taxon>
        <taxon>Eubacteriales</taxon>
        <taxon>Clostridiaceae</taxon>
        <taxon>Clostridium</taxon>
    </lineage>
</organism>
<dbReference type="PANTHER" id="PTHR21666:SF270">
    <property type="entry name" value="MUREIN HYDROLASE ACTIVATOR ENVC"/>
    <property type="match status" value="1"/>
</dbReference>
<feature type="transmembrane region" description="Helical" evidence="1">
    <location>
        <begin position="7"/>
        <end position="29"/>
    </location>
</feature>
<dbReference type="CDD" id="cd16891">
    <property type="entry name" value="CwlT-like"/>
    <property type="match status" value="1"/>
</dbReference>
<evidence type="ECO:0000256" key="1">
    <source>
        <dbReference type="SAM" id="Phobius"/>
    </source>
</evidence>
<dbReference type="RefSeq" id="WP_021420992.1">
    <property type="nucleotide sequence ID" value="NZ_CACRTE010000020.1"/>
</dbReference>
<dbReference type="Gene3D" id="1.10.530.10">
    <property type="match status" value="1"/>
</dbReference>
<dbReference type="InterPro" id="IPR016047">
    <property type="entry name" value="M23ase_b-sheet_dom"/>
</dbReference>
<keyword evidence="1" id="KW-0812">Transmembrane</keyword>
<keyword evidence="4" id="KW-0378">Hydrolase</keyword>
<dbReference type="InterPro" id="IPR050570">
    <property type="entry name" value="Cell_wall_metabolism_enzyme"/>
</dbReference>
<keyword evidence="1" id="KW-0472">Membrane</keyword>
<evidence type="ECO:0000313" key="4">
    <source>
        <dbReference type="EMBL" id="VYT10415.1"/>
    </source>
</evidence>
<sequence>MKAIKKLLLLFLPLIIIMMMFLMFLGGGVRDGNETPKNNLSSSVEYYRPYVSKIAKLEGMEDYVDLILAVMQVESGGTGSDPMQASEGPFNKKYPQIPNGIKDPHYSIRCGIKELQDCLKRAKVKDASDEGRIRVALGGYNFGNGFIEWIDREKGGRWTLEAAQEFSDIMKGKTGWSVYGDPPYADKVMSYYDALDFISGDGILIPPLKGYTLTSGYGNRPSIGDFHYGVDLDGSYGASIYAPGDAKVYQASSSCPADGGYLGNMCPDGAYAGAGNFIQLKMKYKGKELYILLCHMKDVDVKTGQSIKKGQRIGSQGHSGNSTASHVHMEMHFSTPVIATTEGSVDPEKYIKFK</sequence>
<keyword evidence="1" id="KW-1133">Transmembrane helix</keyword>
<dbReference type="CDD" id="cd12797">
    <property type="entry name" value="M23_peptidase"/>
    <property type="match status" value="1"/>
</dbReference>
<name>A0A6N2TX90_CLOIN</name>
<dbReference type="InterPro" id="IPR023346">
    <property type="entry name" value="Lysozyme-like_dom_sf"/>
</dbReference>
<dbReference type="SUPFAM" id="SSF51261">
    <property type="entry name" value="Duplicated hybrid motif"/>
    <property type="match status" value="1"/>
</dbReference>
<dbReference type="Pfam" id="PF13702">
    <property type="entry name" value="Lysozyme_like"/>
    <property type="match status" value="1"/>
</dbReference>
<dbReference type="EC" id="3.4.24.-" evidence="4"/>
<protein>
    <submittedName>
        <fullName evidence="4">Murein DD-endopeptidase MepM</fullName>
        <ecNumber evidence="4">3.4.24.-</ecNumber>
    </submittedName>
</protein>
<dbReference type="SUPFAM" id="SSF53955">
    <property type="entry name" value="Lysozyme-like"/>
    <property type="match status" value="1"/>
</dbReference>
<dbReference type="InterPro" id="IPR047194">
    <property type="entry name" value="CwlT-like_lysozyme"/>
</dbReference>
<dbReference type="PANTHER" id="PTHR21666">
    <property type="entry name" value="PEPTIDASE-RELATED"/>
    <property type="match status" value="1"/>
</dbReference>
<proteinExistence type="predicted"/>
<feature type="domain" description="CwlT-like lysozyme" evidence="3">
    <location>
        <begin position="43"/>
        <end position="170"/>
    </location>
</feature>
<evidence type="ECO:0000259" key="3">
    <source>
        <dbReference type="Pfam" id="PF13702"/>
    </source>
</evidence>
<dbReference type="Pfam" id="PF01551">
    <property type="entry name" value="Peptidase_M23"/>
    <property type="match status" value="1"/>
</dbReference>
<accession>A0A6N2TX90</accession>
<gene>
    <name evidence="4" type="primary">mepM_1</name>
    <name evidence="4" type="ORF">CILFYP12_01533</name>
</gene>
<dbReference type="EMBL" id="CACRTE010000020">
    <property type="protein sequence ID" value="VYT10415.1"/>
    <property type="molecule type" value="Genomic_DNA"/>
</dbReference>
<reference evidence="4" key="1">
    <citation type="submission" date="2019-11" db="EMBL/GenBank/DDBJ databases">
        <authorList>
            <person name="Feng L."/>
        </authorList>
    </citation>
    <scope>NUCLEOTIDE SEQUENCE</scope>
    <source>
        <strain evidence="4">CinnocuumLFYP12</strain>
    </source>
</reference>
<dbReference type="GO" id="GO:0004222">
    <property type="term" value="F:metalloendopeptidase activity"/>
    <property type="evidence" value="ECO:0007669"/>
    <property type="project" value="TreeGrafter"/>
</dbReference>
<dbReference type="InterPro" id="IPR011055">
    <property type="entry name" value="Dup_hybrid_motif"/>
</dbReference>
<dbReference type="AlphaFoldDB" id="A0A6N2TX90"/>
<feature type="domain" description="M23ase beta-sheet core" evidence="2">
    <location>
        <begin position="226"/>
        <end position="333"/>
    </location>
</feature>
<evidence type="ECO:0000259" key="2">
    <source>
        <dbReference type="Pfam" id="PF01551"/>
    </source>
</evidence>
<dbReference type="Gene3D" id="2.70.70.10">
    <property type="entry name" value="Glucose Permease (Domain IIA)"/>
    <property type="match status" value="1"/>
</dbReference>